<evidence type="ECO:0000256" key="1">
    <source>
        <dbReference type="SAM" id="MobiDB-lite"/>
    </source>
</evidence>
<proteinExistence type="predicted"/>
<evidence type="ECO:0000259" key="2">
    <source>
        <dbReference type="Pfam" id="PF09937"/>
    </source>
</evidence>
<feature type="domain" description="DUF2169" evidence="2">
    <location>
        <begin position="25"/>
        <end position="319"/>
    </location>
</feature>
<name>A0ABT5B353_9BACT</name>
<dbReference type="EMBL" id="JAQNDN010000003">
    <property type="protein sequence ID" value="MDC0668163.1"/>
    <property type="molecule type" value="Genomic_DNA"/>
</dbReference>
<keyword evidence="4" id="KW-1185">Reference proteome</keyword>
<dbReference type="Pfam" id="PF09937">
    <property type="entry name" value="DUF2169"/>
    <property type="match status" value="1"/>
</dbReference>
<evidence type="ECO:0000313" key="4">
    <source>
        <dbReference type="Proteomes" id="UP001217838"/>
    </source>
</evidence>
<organism evidence="3 4">
    <name type="scientific">Nannocystis radixulma</name>
    <dbReference type="NCBI Taxonomy" id="2995305"/>
    <lineage>
        <taxon>Bacteria</taxon>
        <taxon>Pseudomonadati</taxon>
        <taxon>Myxococcota</taxon>
        <taxon>Polyangia</taxon>
        <taxon>Nannocystales</taxon>
        <taxon>Nannocystaceae</taxon>
        <taxon>Nannocystis</taxon>
    </lineage>
</organism>
<dbReference type="InterPro" id="IPR018683">
    <property type="entry name" value="DUF2169"/>
</dbReference>
<evidence type="ECO:0000313" key="3">
    <source>
        <dbReference type="EMBL" id="MDC0668163.1"/>
    </source>
</evidence>
<dbReference type="Proteomes" id="UP001217838">
    <property type="component" value="Unassembled WGS sequence"/>
</dbReference>
<sequence>MANLDNLTPYSAASFPSITPDGAGVDVVCVAARFAMPLANASSAAPLVRDYEQRPPPLEDIFFGEPGASSVRHEAQTAPMRLGTDIYVDGHVCAPGGEPVRTMTASVRVGTCAVSLSVIGDRVWQRSVGGLVLSEPAPFESLPLCYERSFGGRVEDGERLVAWEPRNPVGRGFYDSAARALDQPAPNFERPGQRYTSWKDRPPPAGLGPVSRAWQPRLALAGTFGPVWMQTRAPVWPEDFDPRYYNAAAPGLVALPRLTGGEPVELVGFSPAGPLVFRLPRLRLGVRRVRRAGTSLRAPLDLDGVLLEPDLHAVTLYFRAALPADASPSARDVDIVRELESWESGS</sequence>
<accession>A0ABT5B353</accession>
<protein>
    <submittedName>
        <fullName evidence="3">DUF2169 domain-containing protein</fullName>
    </submittedName>
</protein>
<dbReference type="RefSeq" id="WP_271997016.1">
    <property type="nucleotide sequence ID" value="NZ_JAQNDN010000003.1"/>
</dbReference>
<gene>
    <name evidence="3" type="ORF">POL58_10460</name>
</gene>
<reference evidence="3 4" key="1">
    <citation type="submission" date="2022-11" db="EMBL/GenBank/DDBJ databases">
        <title>Minimal conservation of predation-associated metabolite biosynthetic gene clusters underscores biosynthetic potential of Myxococcota including descriptions for ten novel species: Archangium lansinium sp. nov., Myxococcus landrumus sp. nov., Nannocystis bai.</title>
        <authorList>
            <person name="Ahearne A."/>
            <person name="Stevens C."/>
            <person name="Dowd S."/>
        </authorList>
    </citation>
    <scope>NUCLEOTIDE SEQUENCE [LARGE SCALE GENOMIC DNA]</scope>
    <source>
        <strain evidence="3 4">NCELM</strain>
    </source>
</reference>
<comment type="caution">
    <text evidence="3">The sequence shown here is derived from an EMBL/GenBank/DDBJ whole genome shotgun (WGS) entry which is preliminary data.</text>
</comment>
<feature type="region of interest" description="Disordered" evidence="1">
    <location>
        <begin position="185"/>
        <end position="208"/>
    </location>
</feature>